<dbReference type="Pfam" id="PF13517">
    <property type="entry name" value="FG-GAP_3"/>
    <property type="match status" value="2"/>
</dbReference>
<protein>
    <submittedName>
        <fullName evidence="2">VCBS repeat-containing protein</fullName>
    </submittedName>
</protein>
<keyword evidence="1" id="KW-0732">Signal</keyword>
<evidence type="ECO:0000256" key="1">
    <source>
        <dbReference type="ARBA" id="ARBA00022729"/>
    </source>
</evidence>
<dbReference type="EMBL" id="JAKEVZ010000007">
    <property type="protein sequence ID" value="MCF1751464.1"/>
    <property type="molecule type" value="Genomic_DNA"/>
</dbReference>
<dbReference type="SUPFAM" id="SSF69318">
    <property type="entry name" value="Integrin alpha N-terminal domain"/>
    <property type="match status" value="1"/>
</dbReference>
<dbReference type="Gene3D" id="2.130.10.130">
    <property type="entry name" value="Integrin alpha, N-terminal"/>
    <property type="match status" value="1"/>
</dbReference>
<dbReference type="PANTHER" id="PTHR46580">
    <property type="entry name" value="SENSOR KINASE-RELATED"/>
    <property type="match status" value="1"/>
</dbReference>
<dbReference type="Proteomes" id="UP001201449">
    <property type="component" value="Unassembled WGS sequence"/>
</dbReference>
<dbReference type="InterPro" id="IPR013517">
    <property type="entry name" value="FG-GAP"/>
</dbReference>
<sequence>MDQPSLELDGKALAGIYCAACHMFPEPELMDRETWKSGVLPDMRRRLGLINEEDFGVAVGEDNDAPPGIYAASPLITSEIWGEIQDYYLTNAPEKLTEGSVWETEVKQTDLFEVQIPQFPNKRPTLTTLLRFNQKEGKIYLGDRLGSLIRIDAKGFNVLDSIRISSPASDISFSDGGFYLLTMGVMDPSNFSVGNFSFYDQSLKEERILENLTRPVHFSGADLNGDGSEEWLISGFGNHVGQLSMFERTENGYFEKKLNAQPGARKTVVSDLDGDGRLDVLALMTQAKEGVYAYFNQGGGKFSEKKWLEFHPAFGSSDFEFVDMNGDGHLDLVIVNGDNADLSPVEKPYHGVRVFLNDGKYNFSENYFFPMNGASGLVLADFDGNGRLDIAAISYFPKIVEGSRRNFILLLQDKSGKFSPFDFPQVGELSYLVIEKGDIDADGDVDLLLGSFDFKSTFALPSWQWTPFVWLENKSMK</sequence>
<keyword evidence="3" id="KW-1185">Reference proteome</keyword>
<proteinExistence type="predicted"/>
<dbReference type="RefSeq" id="WP_234861452.1">
    <property type="nucleotide sequence ID" value="NZ_JAKEVZ010000007.1"/>
</dbReference>
<accession>A0ABS9BTT3</accession>
<evidence type="ECO:0000313" key="2">
    <source>
        <dbReference type="EMBL" id="MCF1751464.1"/>
    </source>
</evidence>
<dbReference type="InterPro" id="IPR028994">
    <property type="entry name" value="Integrin_alpha_N"/>
</dbReference>
<evidence type="ECO:0000313" key="3">
    <source>
        <dbReference type="Proteomes" id="UP001201449"/>
    </source>
</evidence>
<reference evidence="2 3" key="1">
    <citation type="submission" date="2022-01" db="EMBL/GenBank/DDBJ databases">
        <title>Mariniradius saccharolyticus sp. nov., isolated from sediment of a river.</title>
        <authorList>
            <person name="Liu H."/>
        </authorList>
    </citation>
    <scope>NUCLEOTIDE SEQUENCE [LARGE SCALE GENOMIC DNA]</scope>
    <source>
        <strain evidence="2 3">RY-2</strain>
    </source>
</reference>
<comment type="caution">
    <text evidence="2">The sequence shown here is derived from an EMBL/GenBank/DDBJ whole genome shotgun (WGS) entry which is preliminary data.</text>
</comment>
<name>A0ABS9BTT3_9BACT</name>
<gene>
    <name evidence="2" type="ORF">L0U89_10320</name>
</gene>
<dbReference type="PANTHER" id="PTHR46580:SF4">
    <property type="entry name" value="ATP_GTP-BINDING PROTEIN"/>
    <property type="match status" value="1"/>
</dbReference>
<organism evidence="2 3">
    <name type="scientific">Mariniradius sediminis</name>
    <dbReference type="NCBI Taxonomy" id="2909237"/>
    <lineage>
        <taxon>Bacteria</taxon>
        <taxon>Pseudomonadati</taxon>
        <taxon>Bacteroidota</taxon>
        <taxon>Cytophagia</taxon>
        <taxon>Cytophagales</taxon>
        <taxon>Cyclobacteriaceae</taxon>
        <taxon>Mariniradius</taxon>
    </lineage>
</organism>